<keyword evidence="3" id="KW-1185">Reference proteome</keyword>
<gene>
    <name evidence="2" type="ORF">AMORRO_LOCUS9165</name>
</gene>
<reference evidence="2" key="1">
    <citation type="submission" date="2021-06" db="EMBL/GenBank/DDBJ databases">
        <authorList>
            <person name="Kallberg Y."/>
            <person name="Tangrot J."/>
            <person name="Rosling A."/>
        </authorList>
    </citation>
    <scope>NUCLEOTIDE SEQUENCE</scope>
    <source>
        <strain evidence="2">CL551</strain>
    </source>
</reference>
<name>A0A9N9D9E2_9GLOM</name>
<comment type="caution">
    <text evidence="2">The sequence shown here is derived from an EMBL/GenBank/DDBJ whole genome shotgun (WGS) entry which is preliminary data.</text>
</comment>
<accession>A0A9N9D9E2</accession>
<feature type="coiled-coil region" evidence="1">
    <location>
        <begin position="125"/>
        <end position="188"/>
    </location>
</feature>
<evidence type="ECO:0000256" key="1">
    <source>
        <dbReference type="SAM" id="Coils"/>
    </source>
</evidence>
<proteinExistence type="predicted"/>
<evidence type="ECO:0000313" key="2">
    <source>
        <dbReference type="EMBL" id="CAG8632825.1"/>
    </source>
</evidence>
<dbReference type="OrthoDB" id="10513151at2759"/>
<protein>
    <submittedName>
        <fullName evidence="2">6886_t:CDS:1</fullName>
    </submittedName>
</protein>
<sequence>MNIAKAKAGSQKINCHLEPGFLGPSMCANKLLKKIGGEINRKITPEDKNRKFFGEMTTNPLGLAKNDPKTPNYILLGNNWFYGRKYINDELQIYLPKIVTDAGNARVRATLRVKSLSKSGVTKIKKKSRSTYHKLKLNKQALENDKNNLINERDRLKAMLEEVKLNHRDKYQQKINELEKKVSDLKAPLTAIYKLAKVSETFDNDYGAGASSEFLFQ</sequence>
<organism evidence="2 3">
    <name type="scientific">Acaulospora morrowiae</name>
    <dbReference type="NCBI Taxonomy" id="94023"/>
    <lineage>
        <taxon>Eukaryota</taxon>
        <taxon>Fungi</taxon>
        <taxon>Fungi incertae sedis</taxon>
        <taxon>Mucoromycota</taxon>
        <taxon>Glomeromycotina</taxon>
        <taxon>Glomeromycetes</taxon>
        <taxon>Diversisporales</taxon>
        <taxon>Acaulosporaceae</taxon>
        <taxon>Acaulospora</taxon>
    </lineage>
</organism>
<dbReference type="AlphaFoldDB" id="A0A9N9D9E2"/>
<dbReference type="EMBL" id="CAJVPV010008624">
    <property type="protein sequence ID" value="CAG8632825.1"/>
    <property type="molecule type" value="Genomic_DNA"/>
</dbReference>
<keyword evidence="1" id="KW-0175">Coiled coil</keyword>
<dbReference type="Proteomes" id="UP000789342">
    <property type="component" value="Unassembled WGS sequence"/>
</dbReference>
<evidence type="ECO:0000313" key="3">
    <source>
        <dbReference type="Proteomes" id="UP000789342"/>
    </source>
</evidence>